<comment type="caution">
    <text evidence="11">The sequence shown here is derived from an EMBL/GenBank/DDBJ whole genome shotgun (WGS) entry which is preliminary data.</text>
</comment>
<organism evidence="11 12">
    <name type="scientific">Pichia kudriavzevii</name>
    <name type="common">Yeast</name>
    <name type="synonym">Issatchenkia orientalis</name>
    <dbReference type="NCBI Taxonomy" id="4909"/>
    <lineage>
        <taxon>Eukaryota</taxon>
        <taxon>Fungi</taxon>
        <taxon>Dikarya</taxon>
        <taxon>Ascomycota</taxon>
        <taxon>Saccharomycotina</taxon>
        <taxon>Pichiomycetes</taxon>
        <taxon>Pichiales</taxon>
        <taxon>Pichiaceae</taxon>
        <taxon>Pichia</taxon>
    </lineage>
</organism>
<evidence type="ECO:0000256" key="5">
    <source>
        <dbReference type="ARBA" id="ARBA00023056"/>
    </source>
</evidence>
<evidence type="ECO:0000256" key="2">
    <source>
        <dbReference type="ARBA" id="ARBA00010686"/>
    </source>
</evidence>
<evidence type="ECO:0000256" key="3">
    <source>
        <dbReference type="ARBA" id="ARBA00022676"/>
    </source>
</evidence>
<dbReference type="SUPFAM" id="SSF54373">
    <property type="entry name" value="FAD-linked reductases, C-terminal domain"/>
    <property type="match status" value="1"/>
</dbReference>
<name>A0A099P643_PICKU</name>
<dbReference type="Pfam" id="PF05693">
    <property type="entry name" value="Glycogen_syn"/>
    <property type="match status" value="1"/>
</dbReference>
<dbReference type="FunFam" id="3.40.50.2000:FF:000014">
    <property type="entry name" value="Glycogen [starch] synthase"/>
    <property type="match status" value="1"/>
</dbReference>
<evidence type="ECO:0000256" key="4">
    <source>
        <dbReference type="ARBA" id="ARBA00022679"/>
    </source>
</evidence>
<dbReference type="GO" id="GO:0005524">
    <property type="term" value="F:ATP binding"/>
    <property type="evidence" value="ECO:0007669"/>
    <property type="project" value="InterPro"/>
</dbReference>
<dbReference type="Gene3D" id="3.30.565.10">
    <property type="entry name" value="Histidine kinase-like ATPase, C-terminal domain"/>
    <property type="match status" value="1"/>
</dbReference>
<dbReference type="GO" id="GO:0005978">
    <property type="term" value="P:glycogen biosynthetic process"/>
    <property type="evidence" value="ECO:0007669"/>
    <property type="project" value="UniProtKB-UniPathway"/>
</dbReference>
<evidence type="ECO:0000313" key="11">
    <source>
        <dbReference type="EMBL" id="KGK40523.1"/>
    </source>
</evidence>
<dbReference type="HOGENOM" id="CLU_240592_0_0_1"/>
<dbReference type="eggNOG" id="KOG3923">
    <property type="taxonomic scope" value="Eukaryota"/>
</dbReference>
<dbReference type="Gene3D" id="3.30.9.10">
    <property type="entry name" value="D-Amino Acid Oxidase, subunit A, domain 2"/>
    <property type="match status" value="1"/>
</dbReference>
<gene>
    <name evidence="11" type="ORF">JL09_g405</name>
</gene>
<dbReference type="eggNOG" id="KOG3742">
    <property type="taxonomic scope" value="Eukaryota"/>
</dbReference>
<proteinExistence type="inferred from homology"/>
<evidence type="ECO:0000313" key="12">
    <source>
        <dbReference type="Proteomes" id="UP000029867"/>
    </source>
</evidence>
<dbReference type="VEuPathDB" id="FungiDB:C5L36_0C03050"/>
<dbReference type="FunFam" id="3.40.50.2000:FF:000045">
    <property type="entry name" value="Glycogen [starch] synthase"/>
    <property type="match status" value="1"/>
</dbReference>
<protein>
    <recommendedName>
        <fullName evidence="8">Glycogen [starch] synthase</fullName>
        <ecNumber evidence="8">2.4.1.11</ecNumber>
    </recommendedName>
</protein>
<evidence type="ECO:0000256" key="9">
    <source>
        <dbReference type="SAM" id="MobiDB-lite"/>
    </source>
</evidence>
<dbReference type="GO" id="GO:0006298">
    <property type="term" value="P:mismatch repair"/>
    <property type="evidence" value="ECO:0007669"/>
    <property type="project" value="InterPro"/>
</dbReference>
<dbReference type="SUPFAM" id="SSF51971">
    <property type="entry name" value="Nucleotide-binding domain"/>
    <property type="match status" value="1"/>
</dbReference>
<dbReference type="UniPathway" id="UPA00164"/>
<dbReference type="InterPro" id="IPR042120">
    <property type="entry name" value="MutL_C_dimsub"/>
</dbReference>
<keyword evidence="4 8" id="KW-0808">Transferase</keyword>
<evidence type="ECO:0000256" key="8">
    <source>
        <dbReference type="RuleBase" id="RU363104"/>
    </source>
</evidence>
<accession>A0A099P643</accession>
<dbReference type="Pfam" id="PF01266">
    <property type="entry name" value="DAO"/>
    <property type="match status" value="1"/>
</dbReference>
<feature type="region of interest" description="Disordered" evidence="9">
    <location>
        <begin position="1277"/>
        <end position="1301"/>
    </location>
</feature>
<comment type="similarity">
    <text evidence="2 8">Belongs to the glycosyltransferase 3 family.</text>
</comment>
<dbReference type="eggNOG" id="KOG1977">
    <property type="taxonomic scope" value="Eukaryota"/>
</dbReference>
<evidence type="ECO:0000259" key="10">
    <source>
        <dbReference type="SMART" id="SM00853"/>
    </source>
</evidence>
<dbReference type="Proteomes" id="UP000029867">
    <property type="component" value="Unassembled WGS sequence"/>
</dbReference>
<dbReference type="Gene3D" id="3.40.50.720">
    <property type="entry name" value="NAD(P)-binding Rossmann-like Domain"/>
    <property type="match status" value="1"/>
</dbReference>
<dbReference type="InterPro" id="IPR006076">
    <property type="entry name" value="FAD-dep_OxRdtase"/>
</dbReference>
<dbReference type="PANTHER" id="PTHR10176">
    <property type="entry name" value="GLYCOGEN SYNTHASE"/>
    <property type="match status" value="1"/>
</dbReference>
<reference evidence="12" key="1">
    <citation type="journal article" date="2014" name="Microb. Cell Fact.">
        <title>Exploiting Issatchenkia orientalis SD108 for succinic acid production.</title>
        <authorList>
            <person name="Xiao H."/>
            <person name="Shao Z."/>
            <person name="Jiang Y."/>
            <person name="Dole S."/>
            <person name="Zhao H."/>
        </authorList>
    </citation>
    <scope>NUCLEOTIDE SEQUENCE [LARGE SCALE GENOMIC DNA]</scope>
    <source>
        <strain evidence="12">SD108</strain>
    </source>
</reference>
<comment type="function">
    <text evidence="8">Transfers the glycosyl residue from UDP-Glc to the non-reducing end of alpha-1,4-glucan.</text>
</comment>
<dbReference type="InterPro" id="IPR008631">
    <property type="entry name" value="Glycogen_synth"/>
</dbReference>
<evidence type="ECO:0000256" key="7">
    <source>
        <dbReference type="ARBA" id="ARBA00047345"/>
    </source>
</evidence>
<evidence type="ECO:0000256" key="6">
    <source>
        <dbReference type="ARBA" id="ARBA00043883"/>
    </source>
</evidence>
<dbReference type="InterPro" id="IPR003594">
    <property type="entry name" value="HATPase_dom"/>
</dbReference>
<comment type="function">
    <text evidence="6">Glycogen synthase participates in the glycogen biosynthetic process along with glycogenin and glycogen branching enzyme. Extends the primer composed of a few glucose units formed by glycogenin by adding new glucose units to it. In this context, glycogen synthase transfers the glycosyl residue from UDP-Glc to the non-reducing end of alpha-1,4-glucan.</text>
</comment>
<comment type="catalytic activity">
    <reaction evidence="7">
        <text>[(1-&gt;4)-alpha-D-glucosyl](n) + UDP-alpha-D-glucose = [(1-&gt;4)-alpha-D-glucosyl](n+1) + UDP + H(+)</text>
        <dbReference type="Rhea" id="RHEA:18549"/>
        <dbReference type="Rhea" id="RHEA-COMP:9584"/>
        <dbReference type="Rhea" id="RHEA-COMP:9587"/>
        <dbReference type="ChEBI" id="CHEBI:15378"/>
        <dbReference type="ChEBI" id="CHEBI:15444"/>
        <dbReference type="ChEBI" id="CHEBI:58223"/>
        <dbReference type="ChEBI" id="CHEBI:58885"/>
        <dbReference type="EC" id="2.4.1.11"/>
    </reaction>
    <physiologicalReaction direction="left-to-right" evidence="7">
        <dbReference type="Rhea" id="RHEA:18550"/>
    </physiologicalReaction>
</comment>
<dbReference type="GO" id="GO:0004373">
    <property type="term" value="F:alpha-1,4-glucan glucosyltransferase (UDP-glucose donor) activity"/>
    <property type="evidence" value="ECO:0007669"/>
    <property type="project" value="UniProtKB-EC"/>
</dbReference>
<dbReference type="SUPFAM" id="SSF55874">
    <property type="entry name" value="ATPase domain of HSP90 chaperone/DNA topoisomerase II/histidine kinase"/>
    <property type="match status" value="1"/>
</dbReference>
<comment type="pathway">
    <text evidence="1 8">Glycan biosynthesis; glycogen biosynthesis.</text>
</comment>
<keyword evidence="5 8" id="KW-0320">Glycogen biosynthesis</keyword>
<dbReference type="EC" id="2.4.1.11" evidence="8"/>
<dbReference type="Pfam" id="PF02518">
    <property type="entry name" value="HATPase_c"/>
    <property type="match status" value="1"/>
</dbReference>
<dbReference type="EMBL" id="JQFK01000002">
    <property type="protein sequence ID" value="KGK40523.1"/>
    <property type="molecule type" value="Genomic_DNA"/>
</dbReference>
<dbReference type="PANTHER" id="PTHR10176:SF3">
    <property type="entry name" value="GLYCOGEN [STARCH] SYNTHASE"/>
    <property type="match status" value="1"/>
</dbReference>
<keyword evidence="3 8" id="KW-0328">Glycosyltransferase</keyword>
<dbReference type="VEuPathDB" id="FungiDB:C5L36_0C03060"/>
<dbReference type="Gene3D" id="3.30.1540.20">
    <property type="entry name" value="MutL, C-terminal domain, dimerisation subdomain"/>
    <property type="match status" value="1"/>
</dbReference>
<dbReference type="GO" id="GO:0005737">
    <property type="term" value="C:cytoplasm"/>
    <property type="evidence" value="ECO:0007669"/>
    <property type="project" value="TreeGrafter"/>
</dbReference>
<feature type="domain" description="MutL C-terminal dimerisation" evidence="10">
    <location>
        <begin position="512"/>
        <end position="639"/>
    </location>
</feature>
<dbReference type="SUPFAM" id="SSF53756">
    <property type="entry name" value="UDP-Glycosyltransferase/glycogen phosphorylase"/>
    <property type="match status" value="2"/>
</dbReference>
<dbReference type="InterPro" id="IPR014790">
    <property type="entry name" value="MutL_C"/>
</dbReference>
<dbReference type="Gene3D" id="3.40.50.2000">
    <property type="entry name" value="Glycogen Phosphorylase B"/>
    <property type="match status" value="2"/>
</dbReference>
<dbReference type="InterPro" id="IPR036890">
    <property type="entry name" value="HATPase_C_sf"/>
</dbReference>
<dbReference type="SMART" id="SM00853">
    <property type="entry name" value="MutL_C"/>
    <property type="match status" value="1"/>
</dbReference>
<evidence type="ECO:0000256" key="1">
    <source>
        <dbReference type="ARBA" id="ARBA00004964"/>
    </source>
</evidence>
<sequence length="1710" mass="197082">MSRIQKLCSGICTTLQSQVKLNSLSDVVRELVQNGVDADSSSISIKVYVNYSENSIELSYSDDGIGMDPETLEVFGKRNYTSKLTTELNSENLDLSVLSDVHTFGFRGEAMNSLRKLCDTVIVISRTVGYNNAFKAIFKSDEMIGDVVRHPFVFPRGTSIKVLGLFDSVVIRKKLLLEQLKDSWITDTFEIRKEVFNSMIDKPRIKINIERVEFKNGKWTSKKVLTSGLPRYTECVPFQLQMKLLNLTFGGSISENYEICKVEYQGYKLKIGIGTTVSQSKKFQFAYINGRPLVNQELFKFVNILFQKGYEKWGTTVKYDANKPSSMYGRPYSVNPIFVAYFNLPFEVDDLIQDPKKYCYNTKHLPILQRMLSKSVDIYFEIFCNHKIRENGEYHSEYIPVKKQKIQHHYISDMKADIRKLNLKDSEAERRLSNEDIHTMGKNVVFESGEIQEGLTSRSMSPKTRGTMLAIDEQNLQRRVPYSQKDLKNTSKFFSRQDNLMITRESIKQFKIVGQVESKFILVKFRNMLIGMDQHASDERINLEKTYQSLIQKSIDQVYHQVNEVRRVSFHPSDLELIKRYEDTLKFWGIMFDPEFTKITHLPELVYRKVSKLDLRLLEKGIIEFVYNLHNSEKREMKLSEKHQNDDRFWWMTRDIKNHYLFEVATEVANRVGGIYSVLKSKAPVTVAEYKDRYMLIGPLSYKSASVEVEELPVTNKALKNTLDSMESRGIRYLYGRWLIEGAPRVILFDIGSAAHHLNEWKTDLWNIAAIPTPESDIETNDAVLLGYLTAWFIGEFSVQQTEKAIILHAHEWLAGVALTLCRQRKIDCSTIFTTHATLLGRYLCAGSVDFYNNLDKFDVDHEAGKRGIYHRYCIERSAAHAADVFTTVSHITAYESEHLLKRKPDGVLPNGLNVVKFQAVHEFQNLHAEKKEKINEFIRGHFYGQLDFNLDNTLYFFIAGRYEYRNKGCDFFIEALARLNHKLKAVNSNMTIVAFIIMPGKTNSYTVETLKGQAVIRQLENTVKDIQDAMSKRLLNWCQDPHHFNDSSKTELPELDDILKSSDRVLLKRRMIAMKRDTLPAIVTHNMVDDANDPILNQIRSCQLFNRKEDRVKMIFHPEFLNSSNPILPIDYDEFVRGCHLGVFPSYYEPWGYTPAECTVMGIPSITTNLSGFGCYMEDLIENSQDYGIYIVDRRMKSVDESINQLTDQMFEFTLKTRRQRINQRNRVERLSDLLDWKRMGLEYVKARMLSLRRAYPESYNQNINPFDSDEKVKLTRPLSVPGSPRDNKYGAMTPGDLGTLQENNDTDYFTWSLKDEEEDVTLRGASVAPSDHEEERSPTEQVNMSNFVIVGAGVIGLTNAYEILRENPKNKVTVVAMHFPTDFEFKSVYTSPIAGANWESFASINDTFVQEIDAIGYDRFYELIRTRPEAGVTARKNVVLITRERFQGEGSVKRLPWFAHGSFGEKCGFRELDKEEYDLSKFEYGYEFDGMVIRTSYYMTFLINECWRLSGESEGPRARFALKRGTVKGLSEAFELHASCKRADYVINCTGLLARQLEDVSVAEREKMYPVRGVVYVARNTTGLDKVTIVEVDTPDEALYLMPRREGELIIGGCFQVGNESRDVEAGLRERILGRCREYLPDYLWDGLEIVREQVGFRPFRKGGYRIEREGRIIHCYGMGGAGFQSSYGCAQHVKRLIADADKKSSKL</sequence>